<keyword evidence="3" id="KW-1185">Reference proteome</keyword>
<feature type="signal peptide" evidence="1">
    <location>
        <begin position="1"/>
        <end position="16"/>
    </location>
</feature>
<evidence type="ECO:0000256" key="1">
    <source>
        <dbReference type="SAM" id="SignalP"/>
    </source>
</evidence>
<name>A0A067R7J9_ZOONE</name>
<dbReference type="Proteomes" id="UP000027135">
    <property type="component" value="Unassembled WGS sequence"/>
</dbReference>
<feature type="chain" id="PRO_5001644806" evidence="1">
    <location>
        <begin position="17"/>
        <end position="326"/>
    </location>
</feature>
<proteinExistence type="predicted"/>
<evidence type="ECO:0000313" key="3">
    <source>
        <dbReference type="Proteomes" id="UP000027135"/>
    </source>
</evidence>
<sequence>MILLLLTSGFFLSVEAVYHSNWHHPHGVVIPYEYSGLYYRVLPEERSDDMYLGAYWLPSSHALFVRAIRQETPQMLIDHDYQRVVSQASNPRELYISVMKDPESVQKEIPEIQQSMKDFVVAVENKIGKAKDVVDDPRQFFTVIAPKLFMAVKALELDGFLRESFTQIGVPDYMFKSLYAMVLEYPERLFSEDGRVEVEQTLHLSPGTVQRLKKYLLEETTIYDTFRRYMDRNIGPEENKGQERAQEVWKIMKDAELIKKVLMEHNVTIDEASREFKKVLQNPTLLHTDGSMSLGSDAAARAVEEIVKQMQVQESGVDETMEQMMM</sequence>
<dbReference type="AlphaFoldDB" id="A0A067R7J9"/>
<dbReference type="EMBL" id="KK852889">
    <property type="protein sequence ID" value="KDR14286.1"/>
    <property type="molecule type" value="Genomic_DNA"/>
</dbReference>
<organism evidence="2 3">
    <name type="scientific">Zootermopsis nevadensis</name>
    <name type="common">Dampwood termite</name>
    <dbReference type="NCBI Taxonomy" id="136037"/>
    <lineage>
        <taxon>Eukaryota</taxon>
        <taxon>Metazoa</taxon>
        <taxon>Ecdysozoa</taxon>
        <taxon>Arthropoda</taxon>
        <taxon>Hexapoda</taxon>
        <taxon>Insecta</taxon>
        <taxon>Pterygota</taxon>
        <taxon>Neoptera</taxon>
        <taxon>Polyneoptera</taxon>
        <taxon>Dictyoptera</taxon>
        <taxon>Blattodea</taxon>
        <taxon>Blattoidea</taxon>
        <taxon>Termitoidae</taxon>
        <taxon>Termopsidae</taxon>
        <taxon>Zootermopsis</taxon>
    </lineage>
</organism>
<dbReference type="InParanoid" id="A0A067R7J9"/>
<reference evidence="2 3" key="1">
    <citation type="journal article" date="2014" name="Nat. Commun.">
        <title>Molecular traces of alternative social organization in a termite genome.</title>
        <authorList>
            <person name="Terrapon N."/>
            <person name="Li C."/>
            <person name="Robertson H.M."/>
            <person name="Ji L."/>
            <person name="Meng X."/>
            <person name="Booth W."/>
            <person name="Chen Z."/>
            <person name="Childers C.P."/>
            <person name="Glastad K.M."/>
            <person name="Gokhale K."/>
            <person name="Gowin J."/>
            <person name="Gronenberg W."/>
            <person name="Hermansen R.A."/>
            <person name="Hu H."/>
            <person name="Hunt B.G."/>
            <person name="Huylmans A.K."/>
            <person name="Khalil S.M."/>
            <person name="Mitchell R.D."/>
            <person name="Munoz-Torres M.C."/>
            <person name="Mustard J.A."/>
            <person name="Pan H."/>
            <person name="Reese J.T."/>
            <person name="Scharf M.E."/>
            <person name="Sun F."/>
            <person name="Vogel H."/>
            <person name="Xiao J."/>
            <person name="Yang W."/>
            <person name="Yang Z."/>
            <person name="Yang Z."/>
            <person name="Zhou J."/>
            <person name="Zhu J."/>
            <person name="Brent C.S."/>
            <person name="Elsik C.G."/>
            <person name="Goodisman M.A."/>
            <person name="Liberles D.A."/>
            <person name="Roe R.M."/>
            <person name="Vargo E.L."/>
            <person name="Vilcinskas A."/>
            <person name="Wang J."/>
            <person name="Bornberg-Bauer E."/>
            <person name="Korb J."/>
            <person name="Zhang G."/>
            <person name="Liebig J."/>
        </authorList>
    </citation>
    <scope>NUCLEOTIDE SEQUENCE [LARGE SCALE GENOMIC DNA]</scope>
    <source>
        <tissue evidence="2">Whole organism</tissue>
    </source>
</reference>
<evidence type="ECO:0000313" key="2">
    <source>
        <dbReference type="EMBL" id="KDR14286.1"/>
    </source>
</evidence>
<accession>A0A067R7J9</accession>
<protein>
    <submittedName>
        <fullName evidence="2">Uncharacterized protein</fullName>
    </submittedName>
</protein>
<dbReference type="OrthoDB" id="10432798at2759"/>
<keyword evidence="1" id="KW-0732">Signal</keyword>
<gene>
    <name evidence="2" type="ORF">L798_11877</name>
</gene>